<proteinExistence type="predicted"/>
<reference evidence="3" key="2">
    <citation type="submission" date="2020-10" db="UniProtKB">
        <authorList>
            <consortium name="WormBaseParasite"/>
        </authorList>
    </citation>
    <scope>IDENTIFICATION</scope>
</reference>
<evidence type="ECO:0000256" key="1">
    <source>
        <dbReference type="SAM" id="MobiDB-lite"/>
    </source>
</evidence>
<dbReference type="AlphaFoldDB" id="A0A7E4US14"/>
<keyword evidence="2" id="KW-1185">Reference proteome</keyword>
<organism evidence="2 3">
    <name type="scientific">Panagrellus redivivus</name>
    <name type="common">Microworm</name>
    <dbReference type="NCBI Taxonomy" id="6233"/>
    <lineage>
        <taxon>Eukaryota</taxon>
        <taxon>Metazoa</taxon>
        <taxon>Ecdysozoa</taxon>
        <taxon>Nematoda</taxon>
        <taxon>Chromadorea</taxon>
        <taxon>Rhabditida</taxon>
        <taxon>Tylenchina</taxon>
        <taxon>Panagrolaimomorpha</taxon>
        <taxon>Panagrolaimoidea</taxon>
        <taxon>Panagrolaimidae</taxon>
        <taxon>Panagrellus</taxon>
    </lineage>
</organism>
<feature type="compositionally biased region" description="Acidic residues" evidence="1">
    <location>
        <begin position="204"/>
        <end position="214"/>
    </location>
</feature>
<feature type="compositionally biased region" description="Acidic residues" evidence="1">
    <location>
        <begin position="108"/>
        <end position="178"/>
    </location>
</feature>
<name>A0A7E4US14_PANRE</name>
<evidence type="ECO:0000313" key="3">
    <source>
        <dbReference type="WBParaSite" id="Pan_g11747.t1"/>
    </source>
</evidence>
<feature type="region of interest" description="Disordered" evidence="1">
    <location>
        <begin position="88"/>
        <end position="240"/>
    </location>
</feature>
<protein>
    <submittedName>
        <fullName evidence="3">Chromo domain-containing protein</fullName>
    </submittedName>
</protein>
<reference evidence="2" key="1">
    <citation type="journal article" date="2013" name="Genetics">
        <title>The draft genome and transcriptome of Panagrellus redivivus are shaped by the harsh demands of a free-living lifestyle.</title>
        <authorList>
            <person name="Srinivasan J."/>
            <person name="Dillman A.R."/>
            <person name="Macchietto M.G."/>
            <person name="Heikkinen L."/>
            <person name="Lakso M."/>
            <person name="Fracchia K.M."/>
            <person name="Antoshechkin I."/>
            <person name="Mortazavi A."/>
            <person name="Wong G."/>
            <person name="Sternberg P.W."/>
        </authorList>
    </citation>
    <scope>NUCLEOTIDE SEQUENCE [LARGE SCALE GENOMIC DNA]</scope>
    <source>
        <strain evidence="2">MT8872</strain>
    </source>
</reference>
<dbReference type="SUPFAM" id="SSF54160">
    <property type="entry name" value="Chromo domain-like"/>
    <property type="match status" value="1"/>
</dbReference>
<dbReference type="Gene3D" id="2.40.50.40">
    <property type="match status" value="1"/>
</dbReference>
<feature type="compositionally biased region" description="Basic and acidic residues" evidence="1">
    <location>
        <begin position="181"/>
        <end position="203"/>
    </location>
</feature>
<dbReference type="InterPro" id="IPR016197">
    <property type="entry name" value="Chromo-like_dom_sf"/>
</dbReference>
<dbReference type="WBParaSite" id="Pan_g11747.t1">
    <property type="protein sequence ID" value="Pan_g11747.t1"/>
    <property type="gene ID" value="Pan_g11747"/>
</dbReference>
<evidence type="ECO:0000313" key="2">
    <source>
        <dbReference type="Proteomes" id="UP000492821"/>
    </source>
</evidence>
<accession>A0A7E4US14</accession>
<dbReference type="Proteomes" id="UP000492821">
    <property type="component" value="Unassembled WGS sequence"/>
</dbReference>
<sequence length="240" mass="27723">MSESPARFQVRTGKRKCEEAYEIKQIIGHRKRQRKQEFEVAWWGYDTTDWITAQNFCTPGAYDLLTKYRAEVMGVKWRPKKYPKFVIQDENANNNERESSPEKSVTPEEVEEAVQEEESVAEEDHEDVDNPEPAVPEDQEENTESADEEEVKNSESDENENAEDVPSEVFESEPEDPVPDLSRDDLRLSVDEEAHLPPVKDEPSVADEDDDFESGDPKSSDSFDDFGYQEDWNDHINVGW</sequence>